<evidence type="ECO:0000313" key="2">
    <source>
        <dbReference type="EMBL" id="OEU22478.1"/>
    </source>
</evidence>
<dbReference type="InParanoid" id="A0A1E7FWD5"/>
<feature type="region of interest" description="Disordered" evidence="1">
    <location>
        <begin position="170"/>
        <end position="197"/>
    </location>
</feature>
<dbReference type="EMBL" id="KV784353">
    <property type="protein sequence ID" value="OEU22478.1"/>
    <property type="molecule type" value="Genomic_DNA"/>
</dbReference>
<evidence type="ECO:0000313" key="3">
    <source>
        <dbReference type="Proteomes" id="UP000095751"/>
    </source>
</evidence>
<dbReference type="OrthoDB" id="48276at2759"/>
<dbReference type="AlphaFoldDB" id="A0A1E7FWD5"/>
<reference evidence="2 3" key="1">
    <citation type="submission" date="2016-09" db="EMBL/GenBank/DDBJ databases">
        <title>Extensive genetic diversity and differential bi-allelic expression allows diatom success in the polar Southern Ocean.</title>
        <authorList>
            <consortium name="DOE Joint Genome Institute"/>
            <person name="Mock T."/>
            <person name="Otillar R.P."/>
            <person name="Strauss J."/>
            <person name="Dupont C."/>
            <person name="Frickenhaus S."/>
            <person name="Maumus F."/>
            <person name="Mcmullan M."/>
            <person name="Sanges R."/>
            <person name="Schmutz J."/>
            <person name="Toseland A."/>
            <person name="Valas R."/>
            <person name="Veluchamy A."/>
            <person name="Ward B.J."/>
            <person name="Allen A."/>
            <person name="Barry K."/>
            <person name="Falciatore A."/>
            <person name="Ferrante M."/>
            <person name="Fortunato A.E."/>
            <person name="Gloeckner G."/>
            <person name="Gruber A."/>
            <person name="Hipkin R."/>
            <person name="Janech M."/>
            <person name="Kroth P."/>
            <person name="Leese F."/>
            <person name="Lindquist E."/>
            <person name="Lyon B.R."/>
            <person name="Martin J."/>
            <person name="Mayer C."/>
            <person name="Parker M."/>
            <person name="Quesneville H."/>
            <person name="Raymond J."/>
            <person name="Uhlig C."/>
            <person name="Valentin K.U."/>
            <person name="Worden A.Z."/>
            <person name="Armbrust E.V."/>
            <person name="Bowler C."/>
            <person name="Green B."/>
            <person name="Moulton V."/>
            <person name="Van Oosterhout C."/>
            <person name="Grigoriev I."/>
        </authorList>
    </citation>
    <scope>NUCLEOTIDE SEQUENCE [LARGE SCALE GENOMIC DNA]</scope>
    <source>
        <strain evidence="2 3">CCMP1102</strain>
    </source>
</reference>
<dbReference type="Proteomes" id="UP000095751">
    <property type="component" value="Unassembled WGS sequence"/>
</dbReference>
<keyword evidence="3" id="KW-1185">Reference proteome</keyword>
<feature type="compositionally biased region" description="Low complexity" evidence="1">
    <location>
        <begin position="64"/>
        <end position="77"/>
    </location>
</feature>
<feature type="region of interest" description="Disordered" evidence="1">
    <location>
        <begin position="64"/>
        <end position="102"/>
    </location>
</feature>
<feature type="compositionally biased region" description="Low complexity" evidence="1">
    <location>
        <begin position="123"/>
        <end position="142"/>
    </location>
</feature>
<feature type="region of interest" description="Disordered" evidence="1">
    <location>
        <begin position="123"/>
        <end position="152"/>
    </location>
</feature>
<dbReference type="KEGG" id="fcy:FRACYDRAFT_232635"/>
<accession>A0A1E7FWD5</accession>
<organism evidence="2 3">
    <name type="scientific">Fragilariopsis cylindrus CCMP1102</name>
    <dbReference type="NCBI Taxonomy" id="635003"/>
    <lineage>
        <taxon>Eukaryota</taxon>
        <taxon>Sar</taxon>
        <taxon>Stramenopiles</taxon>
        <taxon>Ochrophyta</taxon>
        <taxon>Bacillariophyta</taxon>
        <taxon>Bacillariophyceae</taxon>
        <taxon>Bacillariophycidae</taxon>
        <taxon>Bacillariales</taxon>
        <taxon>Bacillariaceae</taxon>
        <taxon>Fragilariopsis</taxon>
    </lineage>
</organism>
<name>A0A1E7FWD5_9STRA</name>
<sequence length="423" mass="47180">MTSRKQQITITAPTTNMSLSTIIKSLPRMGLLLSILISIASAFHTGSISRASIVISRSYSTEFYGPTKSSSPTSLSPVKQQQKRSRHQLSSTSTRLQFSDLENSPNTTIEQKWWKKLISYPLTSTSSSSSDVTPKTTTSSPTADNGNNEQDNVDAYLEFLDRRYKRLHSDDRDEEVAQQQAQVKKDKTMKNNNNQKKSGTFSAIDWLVNGGNNGNDSSDFEDVAARTTRQQQADALYVLGVAGLASQKLLQKHHLPTSLEAPTICKVVELSKEIDDVYLEENKDITRLELMKNQLYQYVVNNVIVPLLRIVYLVQRQKQLLKQMIQKSISTVATKAASVILQSVQNGPKSILNKLLNVTGGKQNIVTTFAYGSATILIFRPLFYAIFFAEGQNSNPKREVDVAKLKKSSSSTESSKKIAHQYR</sequence>
<protein>
    <submittedName>
        <fullName evidence="2">Uncharacterized protein</fullName>
    </submittedName>
</protein>
<gene>
    <name evidence="2" type="ORF">FRACYDRAFT_232635</name>
</gene>
<evidence type="ECO:0000256" key="1">
    <source>
        <dbReference type="SAM" id="MobiDB-lite"/>
    </source>
</evidence>
<feature type="compositionally biased region" description="Polar residues" evidence="1">
    <location>
        <begin position="88"/>
        <end position="102"/>
    </location>
</feature>
<feature type="region of interest" description="Disordered" evidence="1">
    <location>
        <begin position="404"/>
        <end position="423"/>
    </location>
</feature>
<proteinExistence type="predicted"/>